<keyword evidence="1" id="KW-1133">Transmembrane helix</keyword>
<name>A0A846N3G0_9PROT</name>
<feature type="transmembrane region" description="Helical" evidence="1">
    <location>
        <begin position="217"/>
        <end position="237"/>
    </location>
</feature>
<feature type="transmembrane region" description="Helical" evidence="1">
    <location>
        <begin position="12"/>
        <end position="33"/>
    </location>
</feature>
<organism evidence="2 3">
    <name type="scientific">Rhizomicrobium palustre</name>
    <dbReference type="NCBI Taxonomy" id="189966"/>
    <lineage>
        <taxon>Bacteria</taxon>
        <taxon>Pseudomonadati</taxon>
        <taxon>Pseudomonadota</taxon>
        <taxon>Alphaproteobacteria</taxon>
        <taxon>Micropepsales</taxon>
        <taxon>Micropepsaceae</taxon>
        <taxon>Rhizomicrobium</taxon>
    </lineage>
</organism>
<dbReference type="EMBL" id="JAASRM010000001">
    <property type="protein sequence ID" value="NIK89647.1"/>
    <property type="molecule type" value="Genomic_DNA"/>
</dbReference>
<sequence length="382" mass="41682">MFRKVLFQAHLWTGLILGIVFVVLGVTGALLVYQKELIALGQKPLPRAESQGAMLSADALIAAGKAAVPGKTDNVTLVFPKEQGEAAAVFMRKVEGGKHGHKARGEMRGPKAGMDGDGGRKNYTYVYLDPVSGKVLDVRDTKLNPFFATLHQLHANLMLGPDGRQVVGWFGAGMLLLGLSGIYLWWPRRGAWKYAFGIRKHAKGYLFHRDLHGAAGIWFWVVFVIVTFSGVVISFPATSRATFVAEKPAFDLRRGPVVQPVEGVDPIGADAAITLVKKEIPGAQLATISFPGKPDETLRVTLQGDPATIAFVDPYAKRIAGWRNKPADFVSWQRILHDGRGWGPVWRALVCISGLLPLLFTITGTVMWLKKRKGKTAALRVV</sequence>
<keyword evidence="3" id="KW-1185">Reference proteome</keyword>
<accession>A0A846N3G0</accession>
<evidence type="ECO:0000313" key="3">
    <source>
        <dbReference type="Proteomes" id="UP000570514"/>
    </source>
</evidence>
<dbReference type="InterPro" id="IPR005625">
    <property type="entry name" value="PepSY-ass_TM"/>
</dbReference>
<keyword evidence="1" id="KW-0472">Membrane</keyword>
<dbReference type="Proteomes" id="UP000570514">
    <property type="component" value="Unassembled WGS sequence"/>
</dbReference>
<evidence type="ECO:0000313" key="2">
    <source>
        <dbReference type="EMBL" id="NIK89647.1"/>
    </source>
</evidence>
<feature type="transmembrane region" description="Helical" evidence="1">
    <location>
        <begin position="345"/>
        <end position="369"/>
    </location>
</feature>
<comment type="caution">
    <text evidence="2">The sequence shown here is derived from an EMBL/GenBank/DDBJ whole genome shotgun (WGS) entry which is preliminary data.</text>
</comment>
<gene>
    <name evidence="2" type="ORF">FHS83_002965</name>
</gene>
<proteinExistence type="predicted"/>
<evidence type="ECO:0000256" key="1">
    <source>
        <dbReference type="SAM" id="Phobius"/>
    </source>
</evidence>
<reference evidence="2 3" key="1">
    <citation type="submission" date="2020-03" db="EMBL/GenBank/DDBJ databases">
        <title>Genomic Encyclopedia of Type Strains, Phase IV (KMG-IV): sequencing the most valuable type-strain genomes for metagenomic binning, comparative biology and taxonomic classification.</title>
        <authorList>
            <person name="Goeker M."/>
        </authorList>
    </citation>
    <scope>NUCLEOTIDE SEQUENCE [LARGE SCALE GENOMIC DNA]</scope>
    <source>
        <strain evidence="2 3">DSM 19867</strain>
    </source>
</reference>
<keyword evidence="1" id="KW-0812">Transmembrane</keyword>
<protein>
    <submittedName>
        <fullName evidence="2">Putative iron-regulated membrane protein</fullName>
    </submittedName>
</protein>
<dbReference type="Pfam" id="PF03929">
    <property type="entry name" value="PepSY_TM"/>
    <property type="match status" value="1"/>
</dbReference>
<dbReference type="RefSeq" id="WP_167083717.1">
    <property type="nucleotide sequence ID" value="NZ_BAAADC010000001.1"/>
</dbReference>
<dbReference type="PANTHER" id="PTHR34219">
    <property type="entry name" value="IRON-REGULATED INNER MEMBRANE PROTEIN-RELATED"/>
    <property type="match status" value="1"/>
</dbReference>
<dbReference type="AlphaFoldDB" id="A0A846N3G0"/>
<feature type="transmembrane region" description="Helical" evidence="1">
    <location>
        <begin position="166"/>
        <end position="186"/>
    </location>
</feature>